<evidence type="ECO:0008006" key="4">
    <source>
        <dbReference type="Google" id="ProtNLM"/>
    </source>
</evidence>
<sequence length="245" mass="26677">MKRRTALLGSLAAAAAASTAISSARAETPVDLQLVLAVDVSRSIDEVEAELQRRGYIEALTNDRVIDAILSGETQRIAVCYTEWAGTHYQVVVIDWTVIDSPSAARRFTEKLAEAPRQSQSWTAVGAALAHAGQRFDNSGFVSKRRVIDISGDGRTNDGPPAELVRDRLVEQGIVVNGLPVMMNRTNFGRPPDLTLDKYYEENVIGGPGSFMIVADNFDHFGRAVRTKLVREISGADVTRRPVPA</sequence>
<evidence type="ECO:0000313" key="2">
    <source>
        <dbReference type="EMBL" id="GEP59204.1"/>
    </source>
</evidence>
<feature type="signal peptide" evidence="1">
    <location>
        <begin position="1"/>
        <end position="26"/>
    </location>
</feature>
<proteinExistence type="predicted"/>
<dbReference type="Gene3D" id="3.40.50.410">
    <property type="entry name" value="von Willebrand factor, type A domain"/>
    <property type="match status" value="1"/>
</dbReference>
<gene>
    <name evidence="2" type="ORF">RSO01_63700</name>
</gene>
<comment type="caution">
    <text evidence="2">The sequence shown here is derived from an EMBL/GenBank/DDBJ whole genome shotgun (WGS) entry which is preliminary data.</text>
</comment>
<organism evidence="2 3">
    <name type="scientific">Reyranella soli</name>
    <dbReference type="NCBI Taxonomy" id="1230389"/>
    <lineage>
        <taxon>Bacteria</taxon>
        <taxon>Pseudomonadati</taxon>
        <taxon>Pseudomonadota</taxon>
        <taxon>Alphaproteobacteria</taxon>
        <taxon>Hyphomicrobiales</taxon>
        <taxon>Reyranellaceae</taxon>
        <taxon>Reyranella</taxon>
    </lineage>
</organism>
<protein>
    <recommendedName>
        <fullName evidence="4">VWFA domain-containing protein</fullName>
    </recommendedName>
</protein>
<feature type="chain" id="PRO_5022025945" description="VWFA domain-containing protein" evidence="1">
    <location>
        <begin position="27"/>
        <end position="245"/>
    </location>
</feature>
<evidence type="ECO:0000256" key="1">
    <source>
        <dbReference type="SAM" id="SignalP"/>
    </source>
</evidence>
<dbReference type="Proteomes" id="UP000321058">
    <property type="component" value="Unassembled WGS sequence"/>
</dbReference>
<dbReference type="RefSeq" id="WP_147154561.1">
    <property type="nucleotide sequence ID" value="NZ_BKAJ01000121.1"/>
</dbReference>
<dbReference type="SUPFAM" id="SSF53300">
    <property type="entry name" value="vWA-like"/>
    <property type="match status" value="1"/>
</dbReference>
<accession>A0A512NJS5</accession>
<reference evidence="2 3" key="1">
    <citation type="submission" date="2019-07" db="EMBL/GenBank/DDBJ databases">
        <title>Whole genome shotgun sequence of Reyranella soli NBRC 108950.</title>
        <authorList>
            <person name="Hosoyama A."/>
            <person name="Uohara A."/>
            <person name="Ohji S."/>
            <person name="Ichikawa N."/>
        </authorList>
    </citation>
    <scope>NUCLEOTIDE SEQUENCE [LARGE SCALE GENOMIC DNA]</scope>
    <source>
        <strain evidence="2 3">NBRC 108950</strain>
    </source>
</reference>
<dbReference type="EMBL" id="BKAJ01000121">
    <property type="protein sequence ID" value="GEP59204.1"/>
    <property type="molecule type" value="Genomic_DNA"/>
</dbReference>
<dbReference type="InterPro" id="IPR036465">
    <property type="entry name" value="vWFA_dom_sf"/>
</dbReference>
<keyword evidence="3" id="KW-1185">Reference proteome</keyword>
<dbReference type="OrthoDB" id="9792179at2"/>
<name>A0A512NJS5_9HYPH</name>
<dbReference type="AlphaFoldDB" id="A0A512NJS5"/>
<keyword evidence="1" id="KW-0732">Signal</keyword>
<evidence type="ECO:0000313" key="3">
    <source>
        <dbReference type="Proteomes" id="UP000321058"/>
    </source>
</evidence>
<dbReference type="InterPro" id="IPR010607">
    <property type="entry name" value="DUF1194"/>
</dbReference>
<dbReference type="Pfam" id="PF06707">
    <property type="entry name" value="DUF1194"/>
    <property type="match status" value="1"/>
</dbReference>